<reference evidence="1" key="1">
    <citation type="journal article" date="2021" name="PeerJ">
        <title>Extensive microbial diversity within the chicken gut microbiome revealed by metagenomics and culture.</title>
        <authorList>
            <person name="Gilroy R."/>
            <person name="Ravi A."/>
            <person name="Getino M."/>
            <person name="Pursley I."/>
            <person name="Horton D.L."/>
            <person name="Alikhan N.F."/>
            <person name="Baker D."/>
            <person name="Gharbi K."/>
            <person name="Hall N."/>
            <person name="Watson M."/>
            <person name="Adriaenssens E.M."/>
            <person name="Foster-Nyarko E."/>
            <person name="Jarju S."/>
            <person name="Secka A."/>
            <person name="Antonio M."/>
            <person name="Oren A."/>
            <person name="Chaudhuri R.R."/>
            <person name="La Ragione R."/>
            <person name="Hildebrand F."/>
            <person name="Pallen M.J."/>
        </authorList>
    </citation>
    <scope>NUCLEOTIDE SEQUENCE</scope>
    <source>
        <strain evidence="1">Gambia15-2214</strain>
    </source>
</reference>
<protein>
    <submittedName>
        <fullName evidence="1">Uncharacterized protein</fullName>
    </submittedName>
</protein>
<gene>
    <name evidence="1" type="ORF">IAA16_00145</name>
</gene>
<comment type="caution">
    <text evidence="1">The sequence shown here is derived from an EMBL/GenBank/DDBJ whole genome shotgun (WGS) entry which is preliminary data.</text>
</comment>
<sequence length="209" mass="23371">MKKFLVIAVGAVLILCVLLSIFHSCTGKKVAALEDQIAYLEKTMVPLRFKILSKDDSGIKVVVSTYDLDGEKVGSKEYTVPGNELHVDTRVIKLSNGEHLFFPYGLYSDSMAMKDAFPIYDIYDKDGYPAIYSNLEGHSKEDLDKDSVIAIYTEVKDYFTLAKDSMTESMKNMHGVAVHDLQSLADFKIGFVYQLLCHPHSGGVEIVRE</sequence>
<evidence type="ECO:0000313" key="1">
    <source>
        <dbReference type="EMBL" id="MBU3848957.1"/>
    </source>
</evidence>
<dbReference type="AlphaFoldDB" id="A0A9E2NXY4"/>
<accession>A0A9E2NXY4</accession>
<dbReference type="Proteomes" id="UP000823914">
    <property type="component" value="Unassembled WGS sequence"/>
</dbReference>
<proteinExistence type="predicted"/>
<evidence type="ECO:0000313" key="2">
    <source>
        <dbReference type="Proteomes" id="UP000823914"/>
    </source>
</evidence>
<name>A0A9E2NXY4_9SPIR</name>
<organism evidence="1 2">
    <name type="scientific">Candidatus Treponema excrementipullorum</name>
    <dbReference type="NCBI Taxonomy" id="2838768"/>
    <lineage>
        <taxon>Bacteria</taxon>
        <taxon>Pseudomonadati</taxon>
        <taxon>Spirochaetota</taxon>
        <taxon>Spirochaetia</taxon>
        <taxon>Spirochaetales</taxon>
        <taxon>Treponemataceae</taxon>
        <taxon>Treponema</taxon>
    </lineage>
</organism>
<dbReference type="EMBL" id="JAHLFV010000003">
    <property type="protein sequence ID" value="MBU3848957.1"/>
    <property type="molecule type" value="Genomic_DNA"/>
</dbReference>
<reference evidence="1" key="2">
    <citation type="submission" date="2021-04" db="EMBL/GenBank/DDBJ databases">
        <authorList>
            <person name="Gilroy R."/>
        </authorList>
    </citation>
    <scope>NUCLEOTIDE SEQUENCE</scope>
    <source>
        <strain evidence="1">Gambia15-2214</strain>
    </source>
</reference>